<dbReference type="Proteomes" id="UP000331127">
    <property type="component" value="Unassembled WGS sequence"/>
</dbReference>
<evidence type="ECO:0000256" key="1">
    <source>
        <dbReference type="ARBA" id="ARBA00010515"/>
    </source>
</evidence>
<dbReference type="InterPro" id="IPR029058">
    <property type="entry name" value="AB_hydrolase_fold"/>
</dbReference>
<evidence type="ECO:0000313" key="4">
    <source>
        <dbReference type="EMBL" id="GES08484.1"/>
    </source>
</evidence>
<dbReference type="PANTHER" id="PTHR48081">
    <property type="entry name" value="AB HYDROLASE SUPERFAMILY PROTEIN C4A8.06C"/>
    <property type="match status" value="1"/>
</dbReference>
<keyword evidence="2 4" id="KW-0378">Hydrolase</keyword>
<proteinExistence type="inferred from homology"/>
<dbReference type="SUPFAM" id="SSF53474">
    <property type="entry name" value="alpha/beta-Hydrolases"/>
    <property type="match status" value="1"/>
</dbReference>
<dbReference type="GO" id="GO:0016787">
    <property type="term" value="F:hydrolase activity"/>
    <property type="evidence" value="ECO:0007669"/>
    <property type="project" value="UniProtKB-KW"/>
</dbReference>
<comment type="caution">
    <text evidence="4">The sequence shown here is derived from an EMBL/GenBank/DDBJ whole genome shotgun (WGS) entry which is preliminary data.</text>
</comment>
<protein>
    <submittedName>
        <fullName evidence="4">Hydrolase</fullName>
    </submittedName>
</protein>
<sequence>MASPESAVLTEMFKNVGARLSADPPIGLDSVREIFDCMLRFATEAEGVSFRTDRSGPVGGMWAFPPDAVSDAIILYLHGGGYISGSSTGHRRLFAHVAKESGVRAFGIDYRLAPEHLFPAQLEDARAAYDHLVAQGYAPNRIVVVGDSAGGSLATALGLHLADDGQPMPAAIVAMSPYYDVLGEGETFVTNVDNDVVAPPAAAMAPSAAVYLGDAERARTDHYVNPLLSDPSGLPPMLITCGGYECLLSGVENFAELARSKGVSVELDVVPEMQHVFQFLVGTAPEATESVARIGEFVRSCLSGSVRSAGDPALGRSAR</sequence>
<dbReference type="InterPro" id="IPR050300">
    <property type="entry name" value="GDXG_lipolytic_enzyme"/>
</dbReference>
<dbReference type="InterPro" id="IPR002168">
    <property type="entry name" value="Lipase_GDXG_HIS_AS"/>
</dbReference>
<keyword evidence="5" id="KW-1185">Reference proteome</keyword>
<dbReference type="PANTHER" id="PTHR48081:SF8">
    <property type="entry name" value="ALPHA_BETA HYDROLASE FOLD-3 DOMAIN-CONTAINING PROTEIN-RELATED"/>
    <property type="match status" value="1"/>
</dbReference>
<accession>A0A5M3WHM8</accession>
<feature type="domain" description="Alpha/beta hydrolase fold-3" evidence="3">
    <location>
        <begin position="74"/>
        <end position="278"/>
    </location>
</feature>
<comment type="similarity">
    <text evidence="1">Belongs to the 'GDXG' lipolytic enzyme family.</text>
</comment>
<evidence type="ECO:0000259" key="3">
    <source>
        <dbReference type="Pfam" id="PF07859"/>
    </source>
</evidence>
<dbReference type="InterPro" id="IPR013094">
    <property type="entry name" value="AB_hydrolase_3"/>
</dbReference>
<dbReference type="EMBL" id="BLAE01000010">
    <property type="protein sequence ID" value="GES08484.1"/>
    <property type="molecule type" value="Genomic_DNA"/>
</dbReference>
<dbReference type="PROSITE" id="PS01173">
    <property type="entry name" value="LIPASE_GDXG_HIS"/>
    <property type="match status" value="1"/>
</dbReference>
<dbReference type="Gene3D" id="3.40.50.1820">
    <property type="entry name" value="alpha/beta hydrolase"/>
    <property type="match status" value="1"/>
</dbReference>
<gene>
    <name evidence="4" type="ORF">Amac_020800</name>
</gene>
<dbReference type="AlphaFoldDB" id="A0A5M3WHM8"/>
<dbReference type="Pfam" id="PF07859">
    <property type="entry name" value="Abhydrolase_3"/>
    <property type="match status" value="1"/>
</dbReference>
<reference evidence="4 5" key="1">
    <citation type="submission" date="2019-10" db="EMBL/GenBank/DDBJ databases">
        <title>Whole genome shotgun sequence of Acrocarpospora macrocephala NBRC 16266.</title>
        <authorList>
            <person name="Ichikawa N."/>
            <person name="Kimura A."/>
            <person name="Kitahashi Y."/>
            <person name="Komaki H."/>
            <person name="Oguchi A."/>
        </authorList>
    </citation>
    <scope>NUCLEOTIDE SEQUENCE [LARGE SCALE GENOMIC DNA]</scope>
    <source>
        <strain evidence="4 5">NBRC 16266</strain>
    </source>
</reference>
<dbReference type="OrthoDB" id="128186at2"/>
<organism evidence="4 5">
    <name type="scientific">Acrocarpospora macrocephala</name>
    <dbReference type="NCBI Taxonomy" id="150177"/>
    <lineage>
        <taxon>Bacteria</taxon>
        <taxon>Bacillati</taxon>
        <taxon>Actinomycetota</taxon>
        <taxon>Actinomycetes</taxon>
        <taxon>Streptosporangiales</taxon>
        <taxon>Streptosporangiaceae</taxon>
        <taxon>Acrocarpospora</taxon>
    </lineage>
</organism>
<evidence type="ECO:0000313" key="5">
    <source>
        <dbReference type="Proteomes" id="UP000331127"/>
    </source>
</evidence>
<name>A0A5M3WHM8_9ACTN</name>
<evidence type="ECO:0000256" key="2">
    <source>
        <dbReference type="ARBA" id="ARBA00022801"/>
    </source>
</evidence>